<feature type="transmembrane region" description="Helical" evidence="6">
    <location>
        <begin position="299"/>
        <end position="323"/>
    </location>
</feature>
<accession>A0A923JPI9</accession>
<evidence type="ECO:0000256" key="2">
    <source>
        <dbReference type="ARBA" id="ARBA00022475"/>
    </source>
</evidence>
<feature type="transmembrane region" description="Helical" evidence="6">
    <location>
        <begin position="363"/>
        <end position="384"/>
    </location>
</feature>
<evidence type="ECO:0000256" key="4">
    <source>
        <dbReference type="ARBA" id="ARBA00022989"/>
    </source>
</evidence>
<keyword evidence="5 6" id="KW-0472">Membrane</keyword>
<comment type="subcellular location">
    <subcellularLocation>
        <location evidence="1">Cell membrane</location>
        <topology evidence="1">Multi-pass membrane protein</topology>
    </subcellularLocation>
</comment>
<evidence type="ECO:0000256" key="1">
    <source>
        <dbReference type="ARBA" id="ARBA00004651"/>
    </source>
</evidence>
<evidence type="ECO:0000313" key="8">
    <source>
        <dbReference type="EMBL" id="MBV4553015.1"/>
    </source>
</evidence>
<dbReference type="InterPro" id="IPR050833">
    <property type="entry name" value="Poly_Biosynth_Transport"/>
</dbReference>
<evidence type="ECO:0000256" key="6">
    <source>
        <dbReference type="SAM" id="Phobius"/>
    </source>
</evidence>
<keyword evidence="9" id="KW-1185">Reference proteome</keyword>
<organism evidence="7">
    <name type="scientific">Pseudomonas marvdashtae</name>
    <dbReference type="NCBI Taxonomy" id="2745500"/>
    <lineage>
        <taxon>Bacteria</taxon>
        <taxon>Pseudomonadati</taxon>
        <taxon>Pseudomonadota</taxon>
        <taxon>Gammaproteobacteria</taxon>
        <taxon>Pseudomonadales</taxon>
        <taxon>Pseudomonadaceae</taxon>
        <taxon>Pseudomonas</taxon>
    </lineage>
</organism>
<dbReference type="EMBL" id="JABWQX020000001">
    <property type="protein sequence ID" value="MBV4553015.1"/>
    <property type="molecule type" value="Genomic_DNA"/>
</dbReference>
<dbReference type="PANTHER" id="PTHR30250">
    <property type="entry name" value="PST FAMILY PREDICTED COLANIC ACID TRANSPORTER"/>
    <property type="match status" value="1"/>
</dbReference>
<dbReference type="InterPro" id="IPR002797">
    <property type="entry name" value="Polysacc_synth"/>
</dbReference>
<sequence>MNLFKTSALSAVSVVVRILAMLGLNKVLAIYVGPGGYALVGQFQNFIQMVLSISGGAVNTGITKYTSQYYDNESKRISFWRAGMTITLIASVMTAVVVALISDHLAIFLLHDESYAGVFIWLSITLVLFALNNFFLAILNGRKEVVRYVACSIAGSVFSLIVTFVLVVKFGIYGAFVALATYQSMTFVVTVFLCYKSHWLSYTNFIGNADIGSFKALGLFAVMALTSAICVPLTHILIRNFLGSNFGLVSAGMWEALWRLSSTYLMVITSTLALYYLPRLSELKSNEEIKREIIRILKIVLPLVVVMGGVLYFFRGLIITLLFSTSFLPMENLLGWQLVGDTLKVVSWILGFVLTAKALWKQYVITEIFFSFSFYLLVMLFHPLGLKGAVVAHVVNYTIHLFAMFFILRKERIL</sequence>
<dbReference type="InterPro" id="IPR044550">
    <property type="entry name" value="WzxE"/>
</dbReference>
<keyword evidence="3 6" id="KW-0812">Transmembrane</keyword>
<feature type="transmembrane region" description="Helical" evidence="6">
    <location>
        <begin position="216"/>
        <end position="238"/>
    </location>
</feature>
<reference evidence="7 9" key="1">
    <citation type="journal article" date="2020" name="Microorganisms">
        <title>Reliable Identification of Environmental Pseudomonas Isolates Using the rpoD Gene.</title>
        <authorList>
            <consortium name="The Broad Institute Genome Sequencing Platform"/>
            <person name="Girard L."/>
            <person name="Lood C."/>
            <person name="Rokni-Zadeh H."/>
            <person name="van Noort V."/>
            <person name="Lavigne R."/>
            <person name="De Mot R."/>
        </authorList>
    </citation>
    <scope>NUCLEOTIDE SEQUENCE</scope>
    <source>
        <strain evidence="7 9">SWRI102</strain>
    </source>
</reference>
<feature type="transmembrane region" description="Helical" evidence="6">
    <location>
        <begin position="335"/>
        <end position="356"/>
    </location>
</feature>
<reference evidence="8" key="3">
    <citation type="submission" date="2021-06" db="EMBL/GenBank/DDBJ databases">
        <title>Updating the genus Pseudomonas: Description of 43 new species and partition of the Pseudomonas putida group.</title>
        <authorList>
            <person name="Girard L."/>
            <person name="Lood C."/>
            <person name="Vandamme P."/>
            <person name="Rokni-Zadeh H."/>
            <person name="Van Noort V."/>
            <person name="Hofte M."/>
            <person name="Lavigne R."/>
            <person name="De Mot R."/>
        </authorList>
    </citation>
    <scope>NUCLEOTIDE SEQUENCE</scope>
    <source>
        <strain evidence="8">SWRI102</strain>
    </source>
</reference>
<dbReference type="PANTHER" id="PTHR30250:SF30">
    <property type="entry name" value="LIPID III FLIPPASE"/>
    <property type="match status" value="1"/>
</dbReference>
<gene>
    <name evidence="8" type="ORF">HU742_017865</name>
    <name evidence="7" type="ORF">HU742_08100</name>
</gene>
<feature type="transmembrane region" description="Helical" evidence="6">
    <location>
        <begin position="46"/>
        <end position="67"/>
    </location>
</feature>
<evidence type="ECO:0000313" key="7">
    <source>
        <dbReference type="EMBL" id="MBC3395163.1"/>
    </source>
</evidence>
<dbReference type="GO" id="GO:0005886">
    <property type="term" value="C:plasma membrane"/>
    <property type="evidence" value="ECO:0007669"/>
    <property type="project" value="UniProtKB-SubCell"/>
</dbReference>
<evidence type="ECO:0000256" key="5">
    <source>
        <dbReference type="ARBA" id="ARBA00023136"/>
    </source>
</evidence>
<dbReference type="Proteomes" id="UP000659438">
    <property type="component" value="Unassembled WGS sequence"/>
</dbReference>
<feature type="transmembrane region" description="Helical" evidence="6">
    <location>
        <begin position="114"/>
        <end position="138"/>
    </location>
</feature>
<dbReference type="GO" id="GO:0009246">
    <property type="term" value="P:enterobacterial common antigen biosynthetic process"/>
    <property type="evidence" value="ECO:0007669"/>
    <property type="project" value="InterPro"/>
</dbReference>
<name>A0A923JPI9_9PSED</name>
<feature type="transmembrane region" description="Helical" evidence="6">
    <location>
        <begin position="145"/>
        <end position="166"/>
    </location>
</feature>
<feature type="transmembrane region" description="Helical" evidence="6">
    <location>
        <begin position="12"/>
        <end position="34"/>
    </location>
</feature>
<keyword evidence="4 6" id="KW-1133">Transmembrane helix</keyword>
<dbReference type="EMBL" id="JABWQX010000002">
    <property type="protein sequence ID" value="MBC3395163.1"/>
    <property type="molecule type" value="Genomic_DNA"/>
</dbReference>
<evidence type="ECO:0000256" key="3">
    <source>
        <dbReference type="ARBA" id="ARBA00022692"/>
    </source>
</evidence>
<dbReference type="Pfam" id="PF01943">
    <property type="entry name" value="Polysacc_synt"/>
    <property type="match status" value="1"/>
</dbReference>
<dbReference type="RefSeq" id="WP_186643092.1">
    <property type="nucleotide sequence ID" value="NZ_JABWQX020000001.1"/>
</dbReference>
<evidence type="ECO:0000313" key="9">
    <source>
        <dbReference type="Proteomes" id="UP000659438"/>
    </source>
</evidence>
<dbReference type="CDD" id="cd13125">
    <property type="entry name" value="MATE_like_10"/>
    <property type="match status" value="1"/>
</dbReference>
<comment type="caution">
    <text evidence="7">The sequence shown here is derived from an EMBL/GenBank/DDBJ whole genome shotgun (WGS) entry which is preliminary data.</text>
</comment>
<feature type="transmembrane region" description="Helical" evidence="6">
    <location>
        <begin position="258"/>
        <end position="278"/>
    </location>
</feature>
<dbReference type="AlphaFoldDB" id="A0A923JPI9"/>
<protein>
    <submittedName>
        <fullName evidence="7">O-antigen translocase</fullName>
    </submittedName>
</protein>
<feature type="transmembrane region" description="Helical" evidence="6">
    <location>
        <begin position="172"/>
        <end position="195"/>
    </location>
</feature>
<keyword evidence="2" id="KW-1003">Cell membrane</keyword>
<proteinExistence type="predicted"/>
<reference evidence="7" key="2">
    <citation type="submission" date="2020-07" db="EMBL/GenBank/DDBJ databases">
        <authorList>
            <person name="Lood C."/>
            <person name="Girard L."/>
        </authorList>
    </citation>
    <scope>NUCLEOTIDE SEQUENCE</scope>
    <source>
        <strain evidence="7">SWRI102</strain>
    </source>
</reference>
<feature type="transmembrane region" description="Helical" evidence="6">
    <location>
        <begin position="79"/>
        <end position="102"/>
    </location>
</feature>
<feature type="transmembrane region" description="Helical" evidence="6">
    <location>
        <begin position="390"/>
        <end position="408"/>
    </location>
</feature>